<dbReference type="Pfam" id="PF01554">
    <property type="entry name" value="MatE"/>
    <property type="match status" value="2"/>
</dbReference>
<feature type="transmembrane region" description="Helical" evidence="2">
    <location>
        <begin position="167"/>
        <end position="183"/>
    </location>
</feature>
<dbReference type="GO" id="GO:0015297">
    <property type="term" value="F:antiporter activity"/>
    <property type="evidence" value="ECO:0007669"/>
    <property type="project" value="InterPro"/>
</dbReference>
<comment type="caution">
    <text evidence="3">The sequence shown here is derived from an EMBL/GenBank/DDBJ whole genome shotgun (WGS) entry which is preliminary data.</text>
</comment>
<feature type="transmembrane region" description="Helical" evidence="2">
    <location>
        <begin position="388"/>
        <end position="409"/>
    </location>
</feature>
<evidence type="ECO:0000256" key="1">
    <source>
        <dbReference type="ARBA" id="ARBA00022448"/>
    </source>
</evidence>
<feature type="transmembrane region" description="Helical" evidence="2">
    <location>
        <begin position="421"/>
        <end position="441"/>
    </location>
</feature>
<keyword evidence="1" id="KW-0813">Transport</keyword>
<feature type="transmembrane region" description="Helical" evidence="2">
    <location>
        <begin position="97"/>
        <end position="120"/>
    </location>
</feature>
<evidence type="ECO:0000313" key="4">
    <source>
        <dbReference type="Proteomes" id="UP000016569"/>
    </source>
</evidence>
<dbReference type="NCBIfam" id="TIGR00797">
    <property type="entry name" value="matE"/>
    <property type="match status" value="1"/>
</dbReference>
<dbReference type="InterPro" id="IPR002528">
    <property type="entry name" value="MATE_fam"/>
</dbReference>
<feature type="transmembrane region" description="Helical" evidence="2">
    <location>
        <begin position="276"/>
        <end position="303"/>
    </location>
</feature>
<feature type="transmembrane region" description="Helical" evidence="2">
    <location>
        <begin position="243"/>
        <end position="270"/>
    </location>
</feature>
<name>A0A8E0KKU6_9CAUL</name>
<dbReference type="GO" id="GO:0042910">
    <property type="term" value="F:xenobiotic transmembrane transporter activity"/>
    <property type="evidence" value="ECO:0007669"/>
    <property type="project" value="InterPro"/>
</dbReference>
<dbReference type="Proteomes" id="UP000016569">
    <property type="component" value="Unassembled WGS sequence"/>
</dbReference>
<reference evidence="4" key="1">
    <citation type="journal article" date="2013" name="Genome Announc.">
        <title>Draft Genome Sequence of the Dimorphic Prosthecate Bacterium Brevundimonas abyssalis TAR-001T.</title>
        <authorList>
            <person name="Tsubouchi T."/>
            <person name="Nishi S."/>
            <person name="Usui K."/>
            <person name="Shimane Y."/>
            <person name="Takaki Y."/>
            <person name="Maruyama T."/>
            <person name="Hatada Y."/>
        </authorList>
    </citation>
    <scope>NUCLEOTIDE SEQUENCE [LARGE SCALE GENOMIC DNA]</scope>
    <source>
        <strain evidence="4">TAR-001</strain>
    </source>
</reference>
<feature type="transmembrane region" description="Helical" evidence="2">
    <location>
        <begin position="54"/>
        <end position="76"/>
    </location>
</feature>
<accession>A0A8E0KKU6</accession>
<feature type="transmembrane region" description="Helical" evidence="2">
    <location>
        <begin position="132"/>
        <end position="155"/>
    </location>
</feature>
<organism evidence="3 4">
    <name type="scientific">Brevundimonas abyssalis TAR-001</name>
    <dbReference type="NCBI Taxonomy" id="1391729"/>
    <lineage>
        <taxon>Bacteria</taxon>
        <taxon>Pseudomonadati</taxon>
        <taxon>Pseudomonadota</taxon>
        <taxon>Alphaproteobacteria</taxon>
        <taxon>Caulobacterales</taxon>
        <taxon>Caulobacteraceae</taxon>
        <taxon>Brevundimonas</taxon>
    </lineage>
</organism>
<keyword evidence="2" id="KW-0472">Membrane</keyword>
<dbReference type="PANTHER" id="PTHR43298:SF2">
    <property type="entry name" value="FMN_FAD EXPORTER YEEO-RELATED"/>
    <property type="match status" value="1"/>
</dbReference>
<evidence type="ECO:0000256" key="2">
    <source>
        <dbReference type="SAM" id="Phobius"/>
    </source>
</evidence>
<keyword evidence="4" id="KW-1185">Reference proteome</keyword>
<dbReference type="EMBL" id="BATC01000007">
    <property type="protein sequence ID" value="GAD58419.1"/>
    <property type="molecule type" value="Genomic_DNA"/>
</dbReference>
<dbReference type="InterPro" id="IPR050222">
    <property type="entry name" value="MATE_MdtK"/>
</dbReference>
<protein>
    <submittedName>
        <fullName evidence="3">Multi antimicrobial extrusion protein (Na(+)/drug antiporter), MATE family of MDR efflux pumps</fullName>
    </submittedName>
</protein>
<feature type="transmembrane region" description="Helical" evidence="2">
    <location>
        <begin position="315"/>
        <end position="341"/>
    </location>
</feature>
<gene>
    <name evidence="3" type="ORF">MBEBAB_0669</name>
</gene>
<dbReference type="GO" id="GO:0005886">
    <property type="term" value="C:plasma membrane"/>
    <property type="evidence" value="ECO:0007669"/>
    <property type="project" value="TreeGrafter"/>
</dbReference>
<keyword evidence="2" id="KW-0812">Transmembrane</keyword>
<proteinExistence type="predicted"/>
<dbReference type="CDD" id="cd13131">
    <property type="entry name" value="MATE_NorM_like"/>
    <property type="match status" value="1"/>
</dbReference>
<evidence type="ECO:0000313" key="3">
    <source>
        <dbReference type="EMBL" id="GAD58419.1"/>
    </source>
</evidence>
<feature type="transmembrane region" description="Helical" evidence="2">
    <location>
        <begin position="353"/>
        <end position="376"/>
    </location>
</feature>
<sequence length="449" mass="47534">MTAALRPEMRADLRELLTLAWPVVLARVGIMTMGLTDAIVVGQYAARELALHSLAWAPSSVFVTTAVGLLMGTQVMTARLIGQGRREEAGAVFRRGLVYSVQLGLISALALILAGPWALVRVGLEDGLGQDAAAPLMVLALSLPFYLISVAAQLFLEALSRPRPGMWAMWIANGLNLLMNLWLVPGTSGLPVDGAVAACWATFAARLALVVFLLVYIVRMPDARALGIFRKPRRDRVVEREQYKVGVGAGASYFIEVSAFAAMSIVAGWLGGLEVAAWAIVLNLSAIVFMNPMGLSAATGVLVSRAYGANDRAGLIRAGVLGLSVTGLLALVIALVVWPGAEVIIGVYTHDPALVAIAVPALILATLFFVADGIQVVAAQALRSAADVWWPTAMHVFSYGVVMMPLSWLFALPMGMGVDGIVWGVIVASLVSAALLTGRFVRVARRMPA</sequence>
<feature type="transmembrane region" description="Helical" evidence="2">
    <location>
        <begin position="195"/>
        <end position="218"/>
    </location>
</feature>
<dbReference type="PANTHER" id="PTHR43298">
    <property type="entry name" value="MULTIDRUG RESISTANCE PROTEIN NORM-RELATED"/>
    <property type="match status" value="1"/>
</dbReference>
<dbReference type="AlphaFoldDB" id="A0A8E0KKU6"/>
<keyword evidence="2" id="KW-1133">Transmembrane helix</keyword>